<dbReference type="RefSeq" id="WP_184045192.1">
    <property type="nucleotide sequence ID" value="NZ_JACIGK010000015.1"/>
</dbReference>
<dbReference type="Gene3D" id="3.30.565.10">
    <property type="entry name" value="Histidine kinase-like ATPase, C-terminal domain"/>
    <property type="match status" value="1"/>
</dbReference>
<evidence type="ECO:0000313" key="3">
    <source>
        <dbReference type="EMBL" id="MBB4266594.1"/>
    </source>
</evidence>
<reference evidence="3 4" key="1">
    <citation type="submission" date="2020-08" db="EMBL/GenBank/DDBJ databases">
        <title>Genome sequencing of Purple Non-Sulfur Bacteria from various extreme environments.</title>
        <authorList>
            <person name="Mayer M."/>
        </authorList>
    </citation>
    <scope>NUCLEOTIDE SEQUENCE [LARGE SCALE GENOMIC DNA]</scope>
    <source>
        <strain evidence="3 4">JA131</strain>
    </source>
</reference>
<feature type="region of interest" description="Disordered" evidence="1">
    <location>
        <begin position="130"/>
        <end position="154"/>
    </location>
</feature>
<feature type="domain" description="Histidine kinase/HSP90-like ATPase" evidence="2">
    <location>
        <begin position="14"/>
        <end position="129"/>
    </location>
</feature>
<evidence type="ECO:0000313" key="4">
    <source>
        <dbReference type="Proteomes" id="UP000554286"/>
    </source>
</evidence>
<organism evidence="3 4">
    <name type="scientific">Roseospira visakhapatnamensis</name>
    <dbReference type="NCBI Taxonomy" id="390880"/>
    <lineage>
        <taxon>Bacteria</taxon>
        <taxon>Pseudomonadati</taxon>
        <taxon>Pseudomonadota</taxon>
        <taxon>Alphaproteobacteria</taxon>
        <taxon>Rhodospirillales</taxon>
        <taxon>Rhodospirillaceae</taxon>
        <taxon>Roseospira</taxon>
    </lineage>
</organism>
<dbReference type="SUPFAM" id="SSF55874">
    <property type="entry name" value="ATPase domain of HSP90 chaperone/DNA topoisomerase II/histidine kinase"/>
    <property type="match status" value="1"/>
</dbReference>
<accession>A0A7W6REK4</accession>
<keyword evidence="4" id="KW-1185">Reference proteome</keyword>
<dbReference type="CDD" id="cd16936">
    <property type="entry name" value="HATPase_RsbW-like"/>
    <property type="match status" value="1"/>
</dbReference>
<evidence type="ECO:0000256" key="1">
    <source>
        <dbReference type="SAM" id="MobiDB-lite"/>
    </source>
</evidence>
<comment type="caution">
    <text evidence="3">The sequence shown here is derived from an EMBL/GenBank/DDBJ whole genome shotgun (WGS) entry which is preliminary data.</text>
</comment>
<name>A0A7W6REK4_9PROT</name>
<dbReference type="Pfam" id="PF13581">
    <property type="entry name" value="HATPase_c_2"/>
    <property type="match status" value="1"/>
</dbReference>
<protein>
    <submittedName>
        <fullName evidence="3">Anti-sigma regulatory factor (Ser/Thr protein kinase)</fullName>
    </submittedName>
</protein>
<evidence type="ECO:0000259" key="2">
    <source>
        <dbReference type="Pfam" id="PF13581"/>
    </source>
</evidence>
<dbReference type="AlphaFoldDB" id="A0A7W6REK4"/>
<dbReference type="EMBL" id="JACIGK010000015">
    <property type="protein sequence ID" value="MBB4266594.1"/>
    <property type="molecule type" value="Genomic_DNA"/>
</dbReference>
<dbReference type="Proteomes" id="UP000554286">
    <property type="component" value="Unassembled WGS sequence"/>
</dbReference>
<sequence length="154" mass="17595">MGRRYVVRCDFTSVADTWERILPNLTGYSQDDLIKIHIGLVEILNNIVEHSYGGECDRTFTLSVFRISGGLVFVADHDGPRFLDEPPARALHSPRVWMSTEERGRGLWLIDQCFNSVAYRRRRKIKRVIASYRSSPDPDRDPDPDMDGSARASP</sequence>
<gene>
    <name evidence="3" type="ORF">GGD89_002226</name>
</gene>
<proteinExistence type="predicted"/>
<dbReference type="InterPro" id="IPR036890">
    <property type="entry name" value="HATPase_C_sf"/>
</dbReference>
<dbReference type="InterPro" id="IPR003594">
    <property type="entry name" value="HATPase_dom"/>
</dbReference>